<evidence type="ECO:0000256" key="1">
    <source>
        <dbReference type="ARBA" id="ARBA00022729"/>
    </source>
</evidence>
<name>A0A1H0BWU5_9EURY</name>
<dbReference type="AlphaFoldDB" id="A0A1H0BWU5"/>
<dbReference type="Proteomes" id="UP000199370">
    <property type="component" value="Unassembled WGS sequence"/>
</dbReference>
<reference evidence="2 3" key="1">
    <citation type="submission" date="2016-10" db="EMBL/GenBank/DDBJ databases">
        <authorList>
            <person name="de Groot N.N."/>
        </authorList>
    </citation>
    <scope>NUCLEOTIDE SEQUENCE [LARGE SCALE GENOMIC DNA]</scope>
    <source>
        <strain evidence="3">EB21,IBRC-M 10013,KCTC 4048</strain>
    </source>
</reference>
<dbReference type="SUPFAM" id="SSF50965">
    <property type="entry name" value="Galactose oxidase, central domain"/>
    <property type="match status" value="1"/>
</dbReference>
<dbReference type="EMBL" id="FNIA01000050">
    <property type="protein sequence ID" value="SDN50159.1"/>
    <property type="molecule type" value="Genomic_DNA"/>
</dbReference>
<proteinExistence type="predicted"/>
<keyword evidence="3" id="KW-1185">Reference proteome</keyword>
<dbReference type="InterPro" id="IPR013517">
    <property type="entry name" value="FG-GAP"/>
</dbReference>
<dbReference type="PANTHER" id="PTHR36220">
    <property type="entry name" value="UNNAMED PRODUCT"/>
    <property type="match status" value="1"/>
</dbReference>
<protein>
    <submittedName>
        <fullName evidence="2">FG-GAP repeat-containing protein</fullName>
    </submittedName>
</protein>
<accession>A0A1H0BWU5</accession>
<evidence type="ECO:0000313" key="2">
    <source>
        <dbReference type="EMBL" id="SDN50159.1"/>
    </source>
</evidence>
<dbReference type="InterPro" id="IPR011043">
    <property type="entry name" value="Gal_Oxase/kelch_b-propeller"/>
</dbReference>
<evidence type="ECO:0000313" key="3">
    <source>
        <dbReference type="Proteomes" id="UP000199370"/>
    </source>
</evidence>
<gene>
    <name evidence="2" type="ORF">SAMN05192554_1506</name>
</gene>
<organism evidence="2 3">
    <name type="scientific">Haloarchaeobius iranensis</name>
    <dbReference type="NCBI Taxonomy" id="996166"/>
    <lineage>
        <taxon>Archaea</taxon>
        <taxon>Methanobacteriati</taxon>
        <taxon>Methanobacteriota</taxon>
        <taxon>Stenosarchaea group</taxon>
        <taxon>Halobacteria</taxon>
        <taxon>Halobacteriales</taxon>
        <taxon>Halorubellaceae</taxon>
        <taxon>Haloarchaeobius</taxon>
    </lineage>
</organism>
<dbReference type="InterPro" id="IPR028994">
    <property type="entry name" value="Integrin_alpha_N"/>
</dbReference>
<sequence>MSGHSPSRRTVLALSASTTLTTLSGCLSGILGGNDPDQTVIDLRETGTLLRPQIEHRPENFGITLALSGDTLFVGGSNGLGRPGPPVDVFTKSSGTWTRSETIFPPRNAPRSEFGVDIALQGDRALIAETYQDSENESRLVVRAYRKSGGTWSHRGVIWQSPIFEGNTLPSISLVDDIALIASSITRQIYWFKHTTDGWTKVAQLPASGPSEPRNYIAADSSSEYAVVGVPEDTSTAVSAGSAYLYRNEEGAWNHHTDLRPNDLDRGDMFGYAVAITDSHVLVSARDDSNPNGSGAGSAYLYSITETGVTQVKKFWAANSGSGSHYGITVGLDSGVSIVGATRAESMGTKYVGAAYLRTAADDWAHQYKLVDSQAPQGAYFGNAVAIDEAHVAIGATNHHGTSPGSEQYSAFDQAGAVFVVDRSALGNNS</sequence>
<dbReference type="Gene3D" id="2.130.10.130">
    <property type="entry name" value="Integrin alpha, N-terminal"/>
    <property type="match status" value="1"/>
</dbReference>
<dbReference type="Pfam" id="PF14312">
    <property type="entry name" value="FG-GAP_2"/>
    <property type="match status" value="2"/>
</dbReference>
<keyword evidence="1" id="KW-0732">Signal</keyword>
<dbReference type="PANTHER" id="PTHR36220:SF1">
    <property type="entry name" value="GAMMA TUBULIN COMPLEX COMPONENT C-TERMINAL DOMAIN-CONTAINING PROTEIN"/>
    <property type="match status" value="1"/>
</dbReference>